<gene>
    <name evidence="3" type="ORF">OIK42_09905</name>
</gene>
<dbReference type="SUPFAM" id="SSF82153">
    <property type="entry name" value="FAS1 domain"/>
    <property type="match status" value="1"/>
</dbReference>
<comment type="caution">
    <text evidence="3">The sequence shown here is derived from an EMBL/GenBank/DDBJ whole genome shotgun (WGS) entry which is preliminary data.</text>
</comment>
<dbReference type="InterPro" id="IPR000782">
    <property type="entry name" value="FAS1_domain"/>
</dbReference>
<protein>
    <submittedName>
        <fullName evidence="3">Fasciclin domain-containing protein</fullName>
    </submittedName>
</protein>
<dbReference type="InterPro" id="IPR050904">
    <property type="entry name" value="Adhesion/Biosynth-related"/>
</dbReference>
<evidence type="ECO:0000259" key="2">
    <source>
        <dbReference type="PROSITE" id="PS50213"/>
    </source>
</evidence>
<feature type="signal peptide" evidence="1">
    <location>
        <begin position="1"/>
        <end position="23"/>
    </location>
</feature>
<dbReference type="PROSITE" id="PS50213">
    <property type="entry name" value="FAS1"/>
    <property type="match status" value="1"/>
</dbReference>
<dbReference type="RefSeq" id="WP_273640149.1">
    <property type="nucleotide sequence ID" value="NZ_JAQQXP010000001.1"/>
</dbReference>
<evidence type="ECO:0000313" key="4">
    <source>
        <dbReference type="Proteomes" id="UP001218788"/>
    </source>
</evidence>
<name>A0ABT5L213_9ALTE</name>
<feature type="chain" id="PRO_5045958004" evidence="1">
    <location>
        <begin position="24"/>
        <end position="169"/>
    </location>
</feature>
<keyword evidence="4" id="KW-1185">Reference proteome</keyword>
<keyword evidence="1" id="KW-0732">Signal</keyword>
<evidence type="ECO:0000256" key="1">
    <source>
        <dbReference type="SAM" id="SignalP"/>
    </source>
</evidence>
<dbReference type="SMART" id="SM00554">
    <property type="entry name" value="FAS1"/>
    <property type="match status" value="1"/>
</dbReference>
<dbReference type="Gene3D" id="2.30.180.10">
    <property type="entry name" value="FAS1 domain"/>
    <property type="match status" value="1"/>
</dbReference>
<organism evidence="3 4">
    <name type="scientific">Alteromonas gilva</name>
    <dbReference type="NCBI Taxonomy" id="2987522"/>
    <lineage>
        <taxon>Bacteria</taxon>
        <taxon>Pseudomonadati</taxon>
        <taxon>Pseudomonadota</taxon>
        <taxon>Gammaproteobacteria</taxon>
        <taxon>Alteromonadales</taxon>
        <taxon>Alteromonadaceae</taxon>
        <taxon>Alteromonas/Salinimonas group</taxon>
        <taxon>Alteromonas</taxon>
    </lineage>
</organism>
<accession>A0ABT5L213</accession>
<dbReference type="Pfam" id="PF02469">
    <property type="entry name" value="Fasciclin"/>
    <property type="match status" value="1"/>
</dbReference>
<reference evidence="3 4" key="1">
    <citation type="submission" date="2022-10" db="EMBL/GenBank/DDBJ databases">
        <title>Alteromonas sp. chi3 Genome sequencing.</title>
        <authorList>
            <person name="Park S."/>
        </authorList>
    </citation>
    <scope>NUCLEOTIDE SEQUENCE [LARGE SCALE GENOMIC DNA]</scope>
    <source>
        <strain evidence="4">chi3</strain>
    </source>
</reference>
<dbReference type="PANTHER" id="PTHR10900:SF77">
    <property type="entry name" value="FI19380P1"/>
    <property type="match status" value="1"/>
</dbReference>
<dbReference type="PANTHER" id="PTHR10900">
    <property type="entry name" value="PERIOSTIN-RELATED"/>
    <property type="match status" value="1"/>
</dbReference>
<feature type="domain" description="FAS1" evidence="2">
    <location>
        <begin position="34"/>
        <end position="166"/>
    </location>
</feature>
<evidence type="ECO:0000313" key="3">
    <source>
        <dbReference type="EMBL" id="MDC8831076.1"/>
    </source>
</evidence>
<dbReference type="InterPro" id="IPR036378">
    <property type="entry name" value="FAS1_dom_sf"/>
</dbReference>
<proteinExistence type="predicted"/>
<sequence>MKNLIKSIVMTVSIAAVSMTALANHHGEKKHDMKPSVVSIAVDNPDFSTLVTALKAADLVGALQGDGPFTVFAPTNDAFAKLPAGTLESLLKPENKAKLVEILTYHVVPGKVTAGQVVKLSTAETLQGGSIAISTSMGKVMVDNATVVATDIMGSNGVIHVIDSVILPK</sequence>
<dbReference type="EMBL" id="JAQQXP010000001">
    <property type="protein sequence ID" value="MDC8831076.1"/>
    <property type="molecule type" value="Genomic_DNA"/>
</dbReference>
<dbReference type="Proteomes" id="UP001218788">
    <property type="component" value="Unassembled WGS sequence"/>
</dbReference>